<protein>
    <submittedName>
        <fullName evidence="2">Replication initiator protein</fullName>
    </submittedName>
</protein>
<dbReference type="Pfam" id="PF01051">
    <property type="entry name" value="Rep3_N"/>
    <property type="match status" value="1"/>
</dbReference>
<evidence type="ECO:0000313" key="2">
    <source>
        <dbReference type="EMBL" id="CDW83310.1"/>
    </source>
</evidence>
<dbReference type="SUPFAM" id="SSF46785">
    <property type="entry name" value="Winged helix' DNA-binding domain"/>
    <property type="match status" value="2"/>
</dbReference>
<organism evidence="2 3">
    <name type="scientific">Stylonychia lemnae</name>
    <name type="common">Ciliate</name>
    <dbReference type="NCBI Taxonomy" id="5949"/>
    <lineage>
        <taxon>Eukaryota</taxon>
        <taxon>Sar</taxon>
        <taxon>Alveolata</taxon>
        <taxon>Ciliophora</taxon>
        <taxon>Intramacronucleata</taxon>
        <taxon>Spirotrichea</taxon>
        <taxon>Stichotrichia</taxon>
        <taxon>Sporadotrichida</taxon>
        <taxon>Oxytrichidae</taxon>
        <taxon>Stylonychinae</taxon>
        <taxon>Stylonychia</taxon>
    </lineage>
</organism>
<accession>A0A078ALS9</accession>
<dbReference type="OrthoDB" id="5588792at2759"/>
<feature type="domain" description="Initiator Rep protein WH1" evidence="1">
    <location>
        <begin position="24"/>
        <end position="88"/>
    </location>
</feature>
<dbReference type="AlphaFoldDB" id="A0A078ALS9"/>
<dbReference type="InterPro" id="IPR036390">
    <property type="entry name" value="WH_DNA-bd_sf"/>
</dbReference>
<evidence type="ECO:0000313" key="3">
    <source>
        <dbReference type="Proteomes" id="UP000039865"/>
    </source>
</evidence>
<dbReference type="Pfam" id="PF21205">
    <property type="entry name" value="Rep3_C"/>
    <property type="match status" value="1"/>
</dbReference>
<dbReference type="InParanoid" id="A0A078ALS9"/>
<evidence type="ECO:0000259" key="1">
    <source>
        <dbReference type="Pfam" id="PF01051"/>
    </source>
</evidence>
<dbReference type="EMBL" id="CCKQ01011736">
    <property type="protein sequence ID" value="CDW83310.1"/>
    <property type="molecule type" value="Genomic_DNA"/>
</dbReference>
<gene>
    <name evidence="2" type="primary">Contig13218.g14103</name>
    <name evidence="2" type="ORF">STYLEM_12353</name>
</gene>
<sequence length="344" mass="40704">MFKQLIYLENITYLHQNLRSKKPELFQTWQINVCERAVYNEKEGTIDILFTGSIMEYLKQRTKNFTLYNLKEVADLTSIYAVRIYELMQQFSSTTGMLIHSIEKWREILGVQPTQYKLYGHLKDKVFNQALEEINLKTGYNLVMTEIKEGRKVVRVQFDFAPDMVYTGTNPRTGEIVDRHIKPKVKKLTAEEKAKLEAKRAKQKEYRERHKAKKLAATENPEIIRDLAEYALQKEFEEAAFTDIHPDQLEKRWNYTRQGINLRIKQDYDFPKPYTIINNGKTKIWLLSDIVDYENLRTNLVRRLEDSAFNVYCRSKEDYAKLTEDERKILAGNNPYSKLNTSIK</sequence>
<proteinExistence type="predicted"/>
<dbReference type="GO" id="GO:0003887">
    <property type="term" value="F:DNA-directed DNA polymerase activity"/>
    <property type="evidence" value="ECO:0007669"/>
    <property type="project" value="InterPro"/>
</dbReference>
<dbReference type="InterPro" id="IPR000525">
    <property type="entry name" value="Initiator_Rep_WH1"/>
</dbReference>
<dbReference type="InterPro" id="IPR036388">
    <property type="entry name" value="WH-like_DNA-bd_sf"/>
</dbReference>
<name>A0A078ALS9_STYLE</name>
<dbReference type="Proteomes" id="UP000039865">
    <property type="component" value="Unassembled WGS sequence"/>
</dbReference>
<keyword evidence="3" id="KW-1185">Reference proteome</keyword>
<reference evidence="2 3" key="1">
    <citation type="submission" date="2014-06" db="EMBL/GenBank/DDBJ databases">
        <authorList>
            <person name="Swart Estienne"/>
        </authorList>
    </citation>
    <scope>NUCLEOTIDE SEQUENCE [LARGE SCALE GENOMIC DNA]</scope>
    <source>
        <strain evidence="2 3">130c</strain>
    </source>
</reference>
<dbReference type="GO" id="GO:0006270">
    <property type="term" value="P:DNA replication initiation"/>
    <property type="evidence" value="ECO:0007669"/>
    <property type="project" value="InterPro"/>
</dbReference>
<dbReference type="Gene3D" id="1.10.10.10">
    <property type="entry name" value="Winged helix-like DNA-binding domain superfamily/Winged helix DNA-binding domain"/>
    <property type="match status" value="2"/>
</dbReference>